<dbReference type="STRING" id="38488.A0A4Y8D0F6"/>
<evidence type="ECO:0000256" key="2">
    <source>
        <dbReference type="ARBA" id="ARBA00010617"/>
    </source>
</evidence>
<reference evidence="7 8" key="1">
    <citation type="submission" date="2017-11" db="EMBL/GenBank/DDBJ databases">
        <title>Comparative genomics of Botrytis spp.</title>
        <authorList>
            <person name="Valero-Jimenez C.A."/>
            <person name="Tapia P."/>
            <person name="Veloso J."/>
            <person name="Silva-Moreno E."/>
            <person name="Staats M."/>
            <person name="Valdes J.H."/>
            <person name="Van Kan J.A.L."/>
        </authorList>
    </citation>
    <scope>NUCLEOTIDE SEQUENCE [LARGE SCALE GENOMIC DNA]</scope>
    <source>
        <strain evidence="7 8">MUCL2830</strain>
    </source>
</reference>
<dbReference type="GO" id="GO:0016705">
    <property type="term" value="F:oxidoreductase activity, acting on paired donors, with incorporation or reduction of molecular oxygen"/>
    <property type="evidence" value="ECO:0007669"/>
    <property type="project" value="InterPro"/>
</dbReference>
<dbReference type="SUPFAM" id="SSF48264">
    <property type="entry name" value="Cytochrome P450"/>
    <property type="match status" value="1"/>
</dbReference>
<keyword evidence="6" id="KW-0349">Heme</keyword>
<dbReference type="PRINTS" id="PR00465">
    <property type="entry name" value="EP450IV"/>
</dbReference>
<keyword evidence="4 6" id="KW-0408">Iron</keyword>
<comment type="cofactor">
    <cofactor evidence="1 6">
        <name>heme</name>
        <dbReference type="ChEBI" id="CHEBI:30413"/>
    </cofactor>
</comment>
<dbReference type="InterPro" id="IPR050121">
    <property type="entry name" value="Cytochrome_P450_monoxygenase"/>
</dbReference>
<organism evidence="7 8">
    <name type="scientific">Botryotinia calthae</name>
    <dbReference type="NCBI Taxonomy" id="38488"/>
    <lineage>
        <taxon>Eukaryota</taxon>
        <taxon>Fungi</taxon>
        <taxon>Dikarya</taxon>
        <taxon>Ascomycota</taxon>
        <taxon>Pezizomycotina</taxon>
        <taxon>Leotiomycetes</taxon>
        <taxon>Helotiales</taxon>
        <taxon>Sclerotiniaceae</taxon>
        <taxon>Botryotinia</taxon>
    </lineage>
</organism>
<dbReference type="GO" id="GO:0004497">
    <property type="term" value="F:monooxygenase activity"/>
    <property type="evidence" value="ECO:0007669"/>
    <property type="project" value="InterPro"/>
</dbReference>
<keyword evidence="3 6" id="KW-0479">Metal-binding</keyword>
<dbReference type="PANTHER" id="PTHR24305:SF226">
    <property type="entry name" value="CYTOCHROME P450 MONOOXYGENASE"/>
    <property type="match status" value="1"/>
</dbReference>
<dbReference type="GO" id="GO:0020037">
    <property type="term" value="F:heme binding"/>
    <property type="evidence" value="ECO:0007669"/>
    <property type="project" value="InterPro"/>
</dbReference>
<gene>
    <name evidence="7" type="ORF">BOTCAL_0225g00010</name>
</gene>
<sequence length="250" mass="27937">MMEIINTKYTLPGGTTLSAALSAIFFYLSRYPTAYTLLATEIRDTFSSSLDIKSGSQLSSCKYLRACIDEKLRMSPPFLATFWREPYSDHTEPFVVDGHVIPPGTIVGVNPYCVMHNEEYFSDPFVFRPERWLTSEEGSSGTPKEEQNLASMRAAFASFALGDTGCLGKAMAYHEASLVIAKALWYFDFEKASGEAGKLGEGQSGNMNERGRVDEYPLFYLAVADHDGLNLVFAPREEYWRELSDEGFKA</sequence>
<dbReference type="Pfam" id="PF00067">
    <property type="entry name" value="p450"/>
    <property type="match status" value="1"/>
</dbReference>
<evidence type="ECO:0000256" key="4">
    <source>
        <dbReference type="ARBA" id="ARBA00023004"/>
    </source>
</evidence>
<dbReference type="GO" id="GO:0005506">
    <property type="term" value="F:iron ion binding"/>
    <property type="evidence" value="ECO:0007669"/>
    <property type="project" value="InterPro"/>
</dbReference>
<evidence type="ECO:0000256" key="1">
    <source>
        <dbReference type="ARBA" id="ARBA00001971"/>
    </source>
</evidence>
<proteinExistence type="inferred from homology"/>
<evidence type="ECO:0000313" key="7">
    <source>
        <dbReference type="EMBL" id="TEY56421.1"/>
    </source>
</evidence>
<dbReference type="EMBL" id="PHWZ01000225">
    <property type="protein sequence ID" value="TEY56421.1"/>
    <property type="molecule type" value="Genomic_DNA"/>
</dbReference>
<comment type="similarity">
    <text evidence="2">Belongs to the cytochrome P450 family.</text>
</comment>
<dbReference type="InterPro" id="IPR002403">
    <property type="entry name" value="Cyt_P450_E_grp-IV"/>
</dbReference>
<dbReference type="Proteomes" id="UP000297299">
    <property type="component" value="Unassembled WGS sequence"/>
</dbReference>
<evidence type="ECO:0000256" key="3">
    <source>
        <dbReference type="ARBA" id="ARBA00022723"/>
    </source>
</evidence>
<evidence type="ECO:0008006" key="9">
    <source>
        <dbReference type="Google" id="ProtNLM"/>
    </source>
</evidence>
<protein>
    <recommendedName>
        <fullName evidence="9">Cytochrome P450</fullName>
    </recommendedName>
</protein>
<evidence type="ECO:0000256" key="6">
    <source>
        <dbReference type="PIRSR" id="PIRSR602403-1"/>
    </source>
</evidence>
<keyword evidence="8" id="KW-1185">Reference proteome</keyword>
<keyword evidence="5" id="KW-0843">Virulence</keyword>
<comment type="caution">
    <text evidence="7">The sequence shown here is derived from an EMBL/GenBank/DDBJ whole genome shotgun (WGS) entry which is preliminary data.</text>
</comment>
<name>A0A4Y8D0F6_9HELO</name>
<feature type="binding site" description="axial binding residue" evidence="6">
    <location>
        <position position="166"/>
    </location>
    <ligand>
        <name>heme</name>
        <dbReference type="ChEBI" id="CHEBI:30413"/>
    </ligand>
    <ligandPart>
        <name>Fe</name>
        <dbReference type="ChEBI" id="CHEBI:18248"/>
    </ligandPart>
</feature>
<accession>A0A4Y8D0F6</accession>
<dbReference type="Gene3D" id="1.10.630.10">
    <property type="entry name" value="Cytochrome P450"/>
    <property type="match status" value="1"/>
</dbReference>
<evidence type="ECO:0000313" key="8">
    <source>
        <dbReference type="Proteomes" id="UP000297299"/>
    </source>
</evidence>
<dbReference type="AlphaFoldDB" id="A0A4Y8D0F6"/>
<dbReference type="OrthoDB" id="1470350at2759"/>
<evidence type="ECO:0000256" key="5">
    <source>
        <dbReference type="ARBA" id="ARBA00023026"/>
    </source>
</evidence>
<dbReference type="InterPro" id="IPR036396">
    <property type="entry name" value="Cyt_P450_sf"/>
</dbReference>
<dbReference type="InterPro" id="IPR001128">
    <property type="entry name" value="Cyt_P450"/>
</dbReference>
<dbReference type="PANTHER" id="PTHR24305">
    <property type="entry name" value="CYTOCHROME P450"/>
    <property type="match status" value="1"/>
</dbReference>